<dbReference type="GO" id="GO:0003700">
    <property type="term" value="F:DNA-binding transcription factor activity"/>
    <property type="evidence" value="ECO:0007669"/>
    <property type="project" value="InterPro"/>
</dbReference>
<dbReference type="InterPro" id="IPR000847">
    <property type="entry name" value="LysR_HTH_N"/>
</dbReference>
<dbReference type="STRING" id="426756.SAMN04488126_102291"/>
<dbReference type="SUPFAM" id="SSF46785">
    <property type="entry name" value="Winged helix' DNA-binding domain"/>
    <property type="match status" value="1"/>
</dbReference>
<protein>
    <submittedName>
        <fullName evidence="6">DNA-binding transcriptional regulator, LysR family</fullName>
    </submittedName>
</protein>
<dbReference type="InterPro" id="IPR036390">
    <property type="entry name" value="WH_DNA-bd_sf"/>
</dbReference>
<reference evidence="6 7" key="1">
    <citation type="submission" date="2016-10" db="EMBL/GenBank/DDBJ databases">
        <authorList>
            <person name="de Groot N.N."/>
        </authorList>
    </citation>
    <scope>NUCLEOTIDE SEQUENCE [LARGE SCALE GENOMIC DNA]</scope>
    <source>
        <strain evidence="6 7">CGMCC 1.6762</strain>
    </source>
</reference>
<dbReference type="Gene3D" id="3.40.190.290">
    <property type="match status" value="1"/>
</dbReference>
<dbReference type="OrthoDB" id="9803735at2"/>
<evidence type="ECO:0000313" key="6">
    <source>
        <dbReference type="EMBL" id="SDE00526.1"/>
    </source>
</evidence>
<dbReference type="GO" id="GO:0032993">
    <property type="term" value="C:protein-DNA complex"/>
    <property type="evidence" value="ECO:0007669"/>
    <property type="project" value="TreeGrafter"/>
</dbReference>
<evidence type="ECO:0000256" key="2">
    <source>
        <dbReference type="ARBA" id="ARBA00023015"/>
    </source>
</evidence>
<dbReference type="Pfam" id="PF00126">
    <property type="entry name" value="HTH_1"/>
    <property type="match status" value="1"/>
</dbReference>
<dbReference type="Pfam" id="PF03466">
    <property type="entry name" value="LysR_substrate"/>
    <property type="match status" value="1"/>
</dbReference>
<dbReference type="PANTHER" id="PTHR30346">
    <property type="entry name" value="TRANSCRIPTIONAL DUAL REGULATOR HCAR-RELATED"/>
    <property type="match status" value="1"/>
</dbReference>
<evidence type="ECO:0000256" key="3">
    <source>
        <dbReference type="ARBA" id="ARBA00023125"/>
    </source>
</evidence>
<dbReference type="InterPro" id="IPR036388">
    <property type="entry name" value="WH-like_DNA-bd_sf"/>
</dbReference>
<dbReference type="Gene3D" id="1.10.10.10">
    <property type="entry name" value="Winged helix-like DNA-binding domain superfamily/Winged helix DNA-binding domain"/>
    <property type="match status" value="1"/>
</dbReference>
<dbReference type="AlphaFoldDB" id="A0A1G6ZFP1"/>
<dbReference type="Proteomes" id="UP000198823">
    <property type="component" value="Unassembled WGS sequence"/>
</dbReference>
<dbReference type="FunFam" id="1.10.10.10:FF:000001">
    <property type="entry name" value="LysR family transcriptional regulator"/>
    <property type="match status" value="1"/>
</dbReference>
<name>A0A1G6ZFP1_9BACL</name>
<dbReference type="InterPro" id="IPR005119">
    <property type="entry name" value="LysR_subst-bd"/>
</dbReference>
<accession>A0A1G6ZFP1</accession>
<evidence type="ECO:0000259" key="5">
    <source>
        <dbReference type="PROSITE" id="PS50931"/>
    </source>
</evidence>
<comment type="similarity">
    <text evidence="1">Belongs to the LysR transcriptional regulatory family.</text>
</comment>
<keyword evidence="2" id="KW-0805">Transcription regulation</keyword>
<dbReference type="RefSeq" id="WP_092094553.1">
    <property type="nucleotide sequence ID" value="NZ_FNAR01000002.1"/>
</dbReference>
<dbReference type="SUPFAM" id="SSF53850">
    <property type="entry name" value="Periplasmic binding protein-like II"/>
    <property type="match status" value="1"/>
</dbReference>
<keyword evidence="3 6" id="KW-0238">DNA-binding</keyword>
<sequence>MDLEKVRYFIRVVEEGSVSRAAASLNMTQPPLSIAIRKLEEELGTPLFTRQGNRLFLNETGQYFYKRSKELLFSADSLRTEMRERGLGIRGEVTVGCSTIANLTIIPEVVKRLQEQDYQITVRVMEGNTAYILDQLRQHRMDIGLIGNTFDKADLNLTALLTGPVYAALPPGHPLSDRDKVTLDDLRHDDFLMPYTSIGLGIADYILEECSEQGFEPSILYWGAETLPMLEMVKKGLGVAFVPALLLHIHGLDLPPLARIDSPTVSSKLNLVTLKNGAKQEAGKRFLEVTEEVIAELKESTPPVIYR</sequence>
<dbReference type="PANTHER" id="PTHR30346:SF28">
    <property type="entry name" value="HTH-TYPE TRANSCRIPTIONAL REGULATOR CYNR"/>
    <property type="match status" value="1"/>
</dbReference>
<feature type="domain" description="HTH lysR-type" evidence="5">
    <location>
        <begin position="1"/>
        <end position="58"/>
    </location>
</feature>
<organism evidence="6 7">
    <name type="scientific">Bhargavaea beijingensis</name>
    <dbReference type="NCBI Taxonomy" id="426756"/>
    <lineage>
        <taxon>Bacteria</taxon>
        <taxon>Bacillati</taxon>
        <taxon>Bacillota</taxon>
        <taxon>Bacilli</taxon>
        <taxon>Bacillales</taxon>
        <taxon>Caryophanaceae</taxon>
        <taxon>Bhargavaea</taxon>
    </lineage>
</organism>
<evidence type="ECO:0000313" key="7">
    <source>
        <dbReference type="Proteomes" id="UP000198823"/>
    </source>
</evidence>
<evidence type="ECO:0000256" key="1">
    <source>
        <dbReference type="ARBA" id="ARBA00009437"/>
    </source>
</evidence>
<dbReference type="PROSITE" id="PS50931">
    <property type="entry name" value="HTH_LYSR"/>
    <property type="match status" value="1"/>
</dbReference>
<proteinExistence type="inferred from homology"/>
<evidence type="ECO:0000256" key="4">
    <source>
        <dbReference type="ARBA" id="ARBA00023163"/>
    </source>
</evidence>
<dbReference type="EMBL" id="FNAR01000002">
    <property type="protein sequence ID" value="SDE00526.1"/>
    <property type="molecule type" value="Genomic_DNA"/>
</dbReference>
<gene>
    <name evidence="6" type="ORF">SAMN04488126_102291</name>
</gene>
<dbReference type="CDD" id="cd05466">
    <property type="entry name" value="PBP2_LTTR_substrate"/>
    <property type="match status" value="1"/>
</dbReference>
<dbReference type="PRINTS" id="PR00039">
    <property type="entry name" value="HTHLYSR"/>
</dbReference>
<dbReference type="GO" id="GO:0003677">
    <property type="term" value="F:DNA binding"/>
    <property type="evidence" value="ECO:0007669"/>
    <property type="project" value="UniProtKB-KW"/>
</dbReference>
<keyword evidence="4" id="KW-0804">Transcription</keyword>